<protein>
    <submittedName>
        <fullName evidence="2">Uncharacterized protein</fullName>
    </submittedName>
</protein>
<feature type="transmembrane region" description="Helical" evidence="1">
    <location>
        <begin position="236"/>
        <end position="255"/>
    </location>
</feature>
<comment type="caution">
    <text evidence="2">The sequence shown here is derived from an EMBL/GenBank/DDBJ whole genome shotgun (WGS) entry which is preliminary data.</text>
</comment>
<dbReference type="EMBL" id="DTMF01000306">
    <property type="protein sequence ID" value="HGF35197.1"/>
    <property type="molecule type" value="Genomic_DNA"/>
</dbReference>
<keyword evidence="1" id="KW-0812">Transmembrane</keyword>
<accession>A0A7C3UZF5</accession>
<sequence>MGTQKTSFRQTLRSRLLVRAFITFMVCGGVLLLFLPIINRTLKGFNERSTYYIERAKEAEGTTIARLLVLELSDFRELLQVSPGPLTPAEQPVIDLLWQKVTFNTALQGIELIQRQRDAEGRHVTFLFYLNPPGGKPMRGPQKVAKEFTGLEGELIAGINRWQRVDKKLLGTINYGAKKEGEMLLRYFPVHVLVPGEGPVYWGVAKIGINTAWARRTLAEELQGQEQLRRAVNGQLILILAIAALLFLMMIYPWVRRLTRPLDKLVAAVNDLETIQPQDYPLWLENIRQLNPMGQSEVLTLKKGLLRLGTTIPKLGRRLVSGESQACLGKMMGRHLPILQDYCTRLQALESQVAGQGELPAGLRQERQELMAKLQTLVQDLLRIWPADKAVWRRLDPTLGLESAWRLATSNLPAGVQLSLDLKTLPEVWGSPAALPLAVLYLVDALAPELDPGDRLRLSAATAPTGGVLIAIEAAGERLAASDWQEQLNPWQSDGEVRECWGPALAAALAAQHGGSLQVRSKGGEVIFSLELPPAGGPYES</sequence>
<dbReference type="AlphaFoldDB" id="A0A7C3UZF5"/>
<evidence type="ECO:0000256" key="1">
    <source>
        <dbReference type="SAM" id="Phobius"/>
    </source>
</evidence>
<organism evidence="2">
    <name type="scientific">Desulfobacca acetoxidans</name>
    <dbReference type="NCBI Taxonomy" id="60893"/>
    <lineage>
        <taxon>Bacteria</taxon>
        <taxon>Pseudomonadati</taxon>
        <taxon>Thermodesulfobacteriota</taxon>
        <taxon>Desulfobaccia</taxon>
        <taxon>Desulfobaccales</taxon>
        <taxon>Desulfobaccaceae</taxon>
        <taxon>Desulfobacca</taxon>
    </lineage>
</organism>
<reference evidence="2" key="1">
    <citation type="journal article" date="2020" name="mSystems">
        <title>Genome- and Community-Level Interaction Insights into Carbon Utilization and Element Cycling Functions of Hydrothermarchaeota in Hydrothermal Sediment.</title>
        <authorList>
            <person name="Zhou Z."/>
            <person name="Liu Y."/>
            <person name="Xu W."/>
            <person name="Pan J."/>
            <person name="Luo Z.H."/>
            <person name="Li M."/>
        </authorList>
    </citation>
    <scope>NUCLEOTIDE SEQUENCE [LARGE SCALE GENOMIC DNA]</scope>
    <source>
        <strain evidence="2">SpSt-897</strain>
    </source>
</reference>
<keyword evidence="1" id="KW-0472">Membrane</keyword>
<keyword evidence="1" id="KW-1133">Transmembrane helix</keyword>
<gene>
    <name evidence="2" type="ORF">ENW96_12600</name>
</gene>
<name>A0A7C3UZF5_9BACT</name>
<proteinExistence type="predicted"/>
<evidence type="ECO:0000313" key="2">
    <source>
        <dbReference type="EMBL" id="HGF35197.1"/>
    </source>
</evidence>
<feature type="transmembrane region" description="Helical" evidence="1">
    <location>
        <begin position="16"/>
        <end position="38"/>
    </location>
</feature>